<evidence type="ECO:0000313" key="3">
    <source>
        <dbReference type="Proteomes" id="UP001168435"/>
    </source>
</evidence>
<name>A0ABT7XCL7_9ACTN</name>
<dbReference type="Proteomes" id="UP001168435">
    <property type="component" value="Unassembled WGS sequence"/>
</dbReference>
<feature type="region of interest" description="Disordered" evidence="1">
    <location>
        <begin position="1"/>
        <end position="41"/>
    </location>
</feature>
<reference evidence="2" key="1">
    <citation type="submission" date="2023-06" db="EMBL/GenBank/DDBJ databases">
        <authorList>
            <person name="Zeman M."/>
            <person name="Kubasova T."/>
            <person name="Jahodarova E."/>
            <person name="Nykrynova M."/>
            <person name="Rychlik I."/>
        </authorList>
    </citation>
    <scope>NUCLEOTIDE SEQUENCE</scope>
    <source>
        <strain evidence="2">176_SSukc20</strain>
    </source>
</reference>
<organism evidence="2 3">
    <name type="scientific">Collinsella ihumii</name>
    <dbReference type="NCBI Taxonomy" id="1720204"/>
    <lineage>
        <taxon>Bacteria</taxon>
        <taxon>Bacillati</taxon>
        <taxon>Actinomycetota</taxon>
        <taxon>Coriobacteriia</taxon>
        <taxon>Coriobacteriales</taxon>
        <taxon>Coriobacteriaceae</taxon>
        <taxon>Collinsella</taxon>
    </lineage>
</organism>
<dbReference type="RefSeq" id="WP_289835286.1">
    <property type="nucleotide sequence ID" value="NZ_JAUEIQ010000002.1"/>
</dbReference>
<protein>
    <submittedName>
        <fullName evidence="2">Uncharacterized protein</fullName>
    </submittedName>
</protein>
<reference evidence="2" key="2">
    <citation type="submission" date="2024-05" db="EMBL/GenBank/DDBJ databases">
        <title>Identification and characterization of horizontal gene transfer across gut microbiota members of farm animals based on homology search.</title>
        <authorList>
            <person name="Schwarzerova J."/>
            <person name="Nykrynova M."/>
            <person name="Jureckova K."/>
            <person name="Cejkova D."/>
            <person name="Rychlik I."/>
        </authorList>
    </citation>
    <scope>NUCLEOTIDE SEQUENCE</scope>
    <source>
        <strain evidence="2">176_SSukc20</strain>
    </source>
</reference>
<comment type="caution">
    <text evidence="2">The sequence shown here is derived from an EMBL/GenBank/DDBJ whole genome shotgun (WGS) entry which is preliminary data.</text>
</comment>
<evidence type="ECO:0000256" key="1">
    <source>
        <dbReference type="SAM" id="MobiDB-lite"/>
    </source>
</evidence>
<accession>A0ABT7XCL7</accession>
<evidence type="ECO:0000313" key="2">
    <source>
        <dbReference type="EMBL" id="MDN0063154.1"/>
    </source>
</evidence>
<sequence>METRLPAIISTSGTATEVTGSPSSPTTRRASSTRQPTQEEMEKLLECVYNDQDVDF</sequence>
<gene>
    <name evidence="2" type="ORF">QVN30_02390</name>
</gene>
<keyword evidence="3" id="KW-1185">Reference proteome</keyword>
<feature type="compositionally biased region" description="Low complexity" evidence="1">
    <location>
        <begin position="19"/>
        <end position="36"/>
    </location>
</feature>
<proteinExistence type="predicted"/>
<dbReference type="EMBL" id="JAUEIQ010000002">
    <property type="protein sequence ID" value="MDN0063154.1"/>
    <property type="molecule type" value="Genomic_DNA"/>
</dbReference>
<feature type="compositionally biased region" description="Polar residues" evidence="1">
    <location>
        <begin position="9"/>
        <end position="18"/>
    </location>
</feature>